<dbReference type="PANTHER" id="PTHR22984">
    <property type="entry name" value="SERINE/THREONINE-PROTEIN KINASE PIM"/>
    <property type="match status" value="1"/>
</dbReference>
<keyword evidence="7" id="KW-0067">ATP-binding</keyword>
<evidence type="ECO:0000256" key="1">
    <source>
        <dbReference type="ARBA" id="ARBA00005505"/>
    </source>
</evidence>
<dbReference type="Pfam" id="PF00069">
    <property type="entry name" value="Pkinase"/>
    <property type="match status" value="1"/>
</dbReference>
<dbReference type="EC" id="2.7.11.1" evidence="2"/>
<evidence type="ECO:0000256" key="5">
    <source>
        <dbReference type="ARBA" id="ARBA00022741"/>
    </source>
</evidence>
<feature type="domain" description="Protein kinase" evidence="10">
    <location>
        <begin position="1"/>
        <end position="129"/>
    </location>
</feature>
<evidence type="ECO:0000256" key="6">
    <source>
        <dbReference type="ARBA" id="ARBA00022777"/>
    </source>
</evidence>
<protein>
    <recommendedName>
        <fullName evidence="2">non-specific serine/threonine protein kinase</fullName>
        <ecNumber evidence="2">2.7.11.1</ecNumber>
    </recommendedName>
</protein>
<dbReference type="AlphaFoldDB" id="A0AA97MYB9"/>
<evidence type="ECO:0000256" key="7">
    <source>
        <dbReference type="ARBA" id="ARBA00022840"/>
    </source>
</evidence>
<evidence type="ECO:0000256" key="4">
    <source>
        <dbReference type="ARBA" id="ARBA00022679"/>
    </source>
</evidence>
<comment type="catalytic activity">
    <reaction evidence="8">
        <text>L-threonyl-[protein] + ATP = O-phospho-L-threonyl-[protein] + ADP + H(+)</text>
        <dbReference type="Rhea" id="RHEA:46608"/>
        <dbReference type="Rhea" id="RHEA-COMP:11060"/>
        <dbReference type="Rhea" id="RHEA-COMP:11605"/>
        <dbReference type="ChEBI" id="CHEBI:15378"/>
        <dbReference type="ChEBI" id="CHEBI:30013"/>
        <dbReference type="ChEBI" id="CHEBI:30616"/>
        <dbReference type="ChEBI" id="CHEBI:61977"/>
        <dbReference type="ChEBI" id="CHEBI:456216"/>
        <dbReference type="EC" id="2.7.11.1"/>
    </reaction>
</comment>
<dbReference type="PROSITE" id="PS00108">
    <property type="entry name" value="PROTEIN_KINASE_ST"/>
    <property type="match status" value="1"/>
</dbReference>
<feature type="non-terminal residue" evidence="11">
    <location>
        <position position="129"/>
    </location>
</feature>
<dbReference type="InterPro" id="IPR000719">
    <property type="entry name" value="Prot_kinase_dom"/>
</dbReference>
<keyword evidence="5" id="KW-0547">Nucleotide-binding</keyword>
<dbReference type="GO" id="GO:0043066">
    <property type="term" value="P:negative regulation of apoptotic process"/>
    <property type="evidence" value="ECO:0007669"/>
    <property type="project" value="TreeGrafter"/>
</dbReference>
<dbReference type="GO" id="GO:0005737">
    <property type="term" value="C:cytoplasm"/>
    <property type="evidence" value="ECO:0007669"/>
    <property type="project" value="TreeGrafter"/>
</dbReference>
<dbReference type="GO" id="GO:0004674">
    <property type="term" value="F:protein serine/threonine kinase activity"/>
    <property type="evidence" value="ECO:0007669"/>
    <property type="project" value="UniProtKB-KW"/>
</dbReference>
<dbReference type="PROSITE" id="PS50011">
    <property type="entry name" value="PROTEIN_KINASE_DOM"/>
    <property type="match status" value="1"/>
</dbReference>
<accession>A0AA97MYB9</accession>
<keyword evidence="6 11" id="KW-0418">Kinase</keyword>
<dbReference type="Gene3D" id="1.10.510.10">
    <property type="entry name" value="Transferase(Phosphotransferase) domain 1"/>
    <property type="match status" value="2"/>
</dbReference>
<comment type="catalytic activity">
    <reaction evidence="9">
        <text>L-seryl-[protein] + ATP = O-phospho-L-seryl-[protein] + ADP + H(+)</text>
        <dbReference type="Rhea" id="RHEA:17989"/>
        <dbReference type="Rhea" id="RHEA-COMP:9863"/>
        <dbReference type="Rhea" id="RHEA-COMP:11604"/>
        <dbReference type="ChEBI" id="CHEBI:15378"/>
        <dbReference type="ChEBI" id="CHEBI:29999"/>
        <dbReference type="ChEBI" id="CHEBI:30616"/>
        <dbReference type="ChEBI" id="CHEBI:83421"/>
        <dbReference type="ChEBI" id="CHEBI:456216"/>
        <dbReference type="EC" id="2.7.11.1"/>
    </reaction>
</comment>
<dbReference type="PANTHER" id="PTHR22984:SF11">
    <property type="entry name" value="AURORA KINASE-RELATED"/>
    <property type="match status" value="1"/>
</dbReference>
<evidence type="ECO:0000259" key="10">
    <source>
        <dbReference type="PROSITE" id="PS50011"/>
    </source>
</evidence>
<keyword evidence="12" id="KW-1185">Reference proteome</keyword>
<dbReference type="InterPro" id="IPR008271">
    <property type="entry name" value="Ser/Thr_kinase_AS"/>
</dbReference>
<sequence>QALEAVRHCTSCGVLHRDIKPKNILLDLATGQLKLINLGCGTFLQDTAYTQFAGEPSQGDAHGHLMAQPGCSARASPSCCQAWDEFFSQLTGGFWFLSPECQGLIRRCLSMQPLDRLSLEELFSHPWMQ</sequence>
<dbReference type="GO" id="GO:0005524">
    <property type="term" value="F:ATP binding"/>
    <property type="evidence" value="ECO:0007669"/>
    <property type="project" value="UniProtKB-KW"/>
</dbReference>
<dbReference type="EMBL" id="VWPS01001700">
    <property type="protein sequence ID" value="NXF00278.1"/>
    <property type="molecule type" value="Genomic_DNA"/>
</dbReference>
<feature type="non-terminal residue" evidence="11">
    <location>
        <position position="1"/>
    </location>
</feature>
<proteinExistence type="inferred from homology"/>
<organism evidence="11">
    <name type="scientific">Menura novaehollandiae</name>
    <name type="common">superb lyrebird</name>
    <dbReference type="NCBI Taxonomy" id="47692"/>
    <lineage>
        <taxon>Eukaryota</taxon>
        <taxon>Metazoa</taxon>
        <taxon>Chordata</taxon>
        <taxon>Craniata</taxon>
        <taxon>Vertebrata</taxon>
        <taxon>Euteleostomi</taxon>
        <taxon>Archelosauria</taxon>
        <taxon>Archosauria</taxon>
        <taxon>Dinosauria</taxon>
        <taxon>Saurischia</taxon>
        <taxon>Theropoda</taxon>
        <taxon>Coelurosauria</taxon>
        <taxon>Aves</taxon>
        <taxon>Neognathae</taxon>
        <taxon>Neoaves</taxon>
        <taxon>Telluraves</taxon>
        <taxon>Australaves</taxon>
        <taxon>Passeriformes</taxon>
        <taxon>Menuridae</taxon>
        <taxon>Menura</taxon>
    </lineage>
</organism>
<dbReference type="InterPro" id="IPR011009">
    <property type="entry name" value="Kinase-like_dom_sf"/>
</dbReference>
<dbReference type="SUPFAM" id="SSF56112">
    <property type="entry name" value="Protein kinase-like (PK-like)"/>
    <property type="match status" value="1"/>
</dbReference>
<evidence type="ECO:0000313" key="12">
    <source>
        <dbReference type="Proteomes" id="UP000521578"/>
    </source>
</evidence>
<dbReference type="GO" id="GO:0007346">
    <property type="term" value="P:regulation of mitotic cell cycle"/>
    <property type="evidence" value="ECO:0007669"/>
    <property type="project" value="TreeGrafter"/>
</dbReference>
<evidence type="ECO:0000256" key="3">
    <source>
        <dbReference type="ARBA" id="ARBA00022527"/>
    </source>
</evidence>
<comment type="similarity">
    <text evidence="1">Belongs to the protein kinase superfamily. CAMK Ser/Thr protein kinase family. PIM subfamily.</text>
</comment>
<gene>
    <name evidence="11" type="primary">Pim3_1</name>
    <name evidence="11" type="ORF">MENNOV_R07415</name>
</gene>
<dbReference type="Proteomes" id="UP000521578">
    <property type="component" value="Unassembled WGS sequence"/>
</dbReference>
<name>A0AA97MYB9_9PASS</name>
<comment type="caution">
    <text evidence="11">The sequence shown here is derived from an EMBL/GenBank/DDBJ whole genome shotgun (WGS) entry which is preliminary data.</text>
</comment>
<evidence type="ECO:0000256" key="2">
    <source>
        <dbReference type="ARBA" id="ARBA00012513"/>
    </source>
</evidence>
<reference evidence="11" key="1">
    <citation type="submission" date="2022-12" db="EMBL/GenBank/DDBJ databases">
        <title>Bird 10,000 Genomes (B10K) Project - Family phase.</title>
        <authorList>
            <person name="Zhang G."/>
        </authorList>
    </citation>
    <scope>NUCLEOTIDE SEQUENCE</scope>
    <source>
        <strain evidence="11">B10K-CU-030-46</strain>
        <tissue evidence="11">Muscle</tissue>
    </source>
</reference>
<dbReference type="InterPro" id="IPR051138">
    <property type="entry name" value="PIM_Ser/Thr_kinase"/>
</dbReference>
<keyword evidence="4" id="KW-0808">Transferase</keyword>
<evidence type="ECO:0000256" key="8">
    <source>
        <dbReference type="ARBA" id="ARBA00047899"/>
    </source>
</evidence>
<evidence type="ECO:0000256" key="9">
    <source>
        <dbReference type="ARBA" id="ARBA00048679"/>
    </source>
</evidence>
<evidence type="ECO:0000313" key="11">
    <source>
        <dbReference type="EMBL" id="NXF00278.1"/>
    </source>
</evidence>
<keyword evidence="3" id="KW-0723">Serine/threonine-protein kinase</keyword>